<dbReference type="RefSeq" id="WP_375295178.1">
    <property type="nucleotide sequence ID" value="NZ_CP082943.1"/>
</dbReference>
<proteinExistence type="predicted"/>
<evidence type="ECO:0000313" key="2">
    <source>
        <dbReference type="EMBL" id="OSB19243.1"/>
    </source>
</evidence>
<name>A0ABD6S587_CLOSG</name>
<evidence type="ECO:0000256" key="1">
    <source>
        <dbReference type="SAM" id="Phobius"/>
    </source>
</evidence>
<reference evidence="2 3" key="1">
    <citation type="submission" date="2017-02" db="EMBL/GenBank/DDBJ databases">
        <title>Differentiating clades of botulinum-neurotoxin-producing Clostridia with a simple, multiplex PCR assay.</title>
        <authorList>
            <person name="Williamson C.H.D."/>
            <person name="Vazquez A."/>
            <person name="Hill K."/>
            <person name="Smith T.J."/>
            <person name="Nottingham R."/>
            <person name="Stone N.E."/>
            <person name="Sobek C.J."/>
            <person name="Cocking J.H."/>
            <person name="Fernandez R.A."/>
            <person name="Caballero P.A."/>
            <person name="Leiser O.P."/>
            <person name="Keim P."/>
            <person name="Sahl J.W."/>
        </authorList>
    </citation>
    <scope>NUCLEOTIDE SEQUENCE [LARGE SCALE GENOMIC DNA]</scope>
    <source>
        <strain evidence="2 3">CLS_DGF_0088_06</strain>
    </source>
</reference>
<gene>
    <name evidence="2" type="ORF">B2H94_09125</name>
</gene>
<keyword evidence="1" id="KW-1133">Transmembrane helix</keyword>
<evidence type="ECO:0000313" key="3">
    <source>
        <dbReference type="Proteomes" id="UP000193911"/>
    </source>
</evidence>
<keyword evidence="1" id="KW-0812">Transmembrane</keyword>
<organism evidence="2 3">
    <name type="scientific">Clostridium sporogenes</name>
    <dbReference type="NCBI Taxonomy" id="1509"/>
    <lineage>
        <taxon>Bacteria</taxon>
        <taxon>Bacillati</taxon>
        <taxon>Bacillota</taxon>
        <taxon>Clostridia</taxon>
        <taxon>Eubacteriales</taxon>
        <taxon>Clostridiaceae</taxon>
        <taxon>Clostridium</taxon>
    </lineage>
</organism>
<sequence>MSKMHVTMVACLPNEEIGSKLGRINLPCSAGNASSLLEELISVITSLYILLYGCINNAAFFLRLDLISSLNLFSLMNRCT</sequence>
<keyword evidence="1" id="KW-0472">Membrane</keyword>
<comment type="caution">
    <text evidence="2">The sequence shown here is derived from an EMBL/GenBank/DDBJ whole genome shotgun (WGS) entry which is preliminary data.</text>
</comment>
<dbReference type="EMBL" id="MWJJ01000001">
    <property type="protein sequence ID" value="OSB19243.1"/>
    <property type="molecule type" value="Genomic_DNA"/>
</dbReference>
<dbReference type="AlphaFoldDB" id="A0ABD6S587"/>
<feature type="transmembrane region" description="Helical" evidence="1">
    <location>
        <begin position="40"/>
        <end position="62"/>
    </location>
</feature>
<accession>A0ABD6S587</accession>
<dbReference type="Proteomes" id="UP000193911">
    <property type="component" value="Unassembled WGS sequence"/>
</dbReference>
<protein>
    <submittedName>
        <fullName evidence="2">Uncharacterized protein</fullName>
    </submittedName>
</protein>